<feature type="transmembrane region" description="Helical" evidence="1">
    <location>
        <begin position="20"/>
        <end position="39"/>
    </location>
</feature>
<dbReference type="InterPro" id="IPR027417">
    <property type="entry name" value="P-loop_NTPase"/>
</dbReference>
<name>A0ABD3PAR6_9STRA</name>
<reference evidence="2 3" key="1">
    <citation type="submission" date="2024-10" db="EMBL/GenBank/DDBJ databases">
        <title>Updated reference genomes for cyclostephanoid diatoms.</title>
        <authorList>
            <person name="Roberts W.R."/>
            <person name="Alverson A.J."/>
        </authorList>
    </citation>
    <scope>NUCLEOTIDE SEQUENCE [LARGE SCALE GENOMIC DNA]</scope>
    <source>
        <strain evidence="2 3">AJA010-31</strain>
    </source>
</reference>
<dbReference type="Gene3D" id="3.40.50.300">
    <property type="entry name" value="P-loop containing nucleotide triphosphate hydrolases"/>
    <property type="match status" value="1"/>
</dbReference>
<organism evidence="2 3">
    <name type="scientific">Cyclotella atomus</name>
    <dbReference type="NCBI Taxonomy" id="382360"/>
    <lineage>
        <taxon>Eukaryota</taxon>
        <taxon>Sar</taxon>
        <taxon>Stramenopiles</taxon>
        <taxon>Ochrophyta</taxon>
        <taxon>Bacillariophyta</taxon>
        <taxon>Coscinodiscophyceae</taxon>
        <taxon>Thalassiosirophycidae</taxon>
        <taxon>Stephanodiscales</taxon>
        <taxon>Stephanodiscaceae</taxon>
        <taxon>Cyclotella</taxon>
    </lineage>
</organism>
<evidence type="ECO:0000313" key="3">
    <source>
        <dbReference type="Proteomes" id="UP001530400"/>
    </source>
</evidence>
<sequence length="446" mass="51162">MASSHRRPALRTATRNSTIIETVFLVGLVIVIAIVFWTYQIISSNIEGAKHDGAAISFPLNVPKHASLSKKLDFKTVDEESIEITGGYEHLSRIAQDLAALQPEETLQKLQEEDPFGTRTFDSELTEKETELGRVLTIDEIRQLFPCPAEQDRITLPDARVEQKAVDFRENKPGTFLFFQHLRKAGGTNFCSLAEKNLPKHAQPSYYCMPDMGWSGNKNAGYLHDWSNEEITRRMKEQGFRIAGNEWENFDVSRHFELPAVFATSFRKPLDRALSQFRFECIEDRGCRIKDVHNWWDVRKDLYNVYTKTFADPPPGEARQYFRGNAAKQRRKYMQTAIETLSKFHLVISMEWLAYAGPLVSSVLGWDNLTALTTRVRPHIGQAKREDGQDKNSLGSASIKKASWVPEEYLDAAQYKKMSEDLALDEVLTDVARRMFLERLVCERRD</sequence>
<keyword evidence="1" id="KW-0812">Transmembrane</keyword>
<keyword evidence="1" id="KW-1133">Transmembrane helix</keyword>
<proteinExistence type="predicted"/>
<dbReference type="Proteomes" id="UP001530400">
    <property type="component" value="Unassembled WGS sequence"/>
</dbReference>
<evidence type="ECO:0000313" key="2">
    <source>
        <dbReference type="EMBL" id="KAL3785198.1"/>
    </source>
</evidence>
<dbReference type="AlphaFoldDB" id="A0ABD3PAR6"/>
<gene>
    <name evidence="2" type="ORF">ACHAWO_011943</name>
</gene>
<evidence type="ECO:0000256" key="1">
    <source>
        <dbReference type="SAM" id="Phobius"/>
    </source>
</evidence>
<accession>A0ABD3PAR6</accession>
<comment type="caution">
    <text evidence="2">The sequence shown here is derived from an EMBL/GenBank/DDBJ whole genome shotgun (WGS) entry which is preliminary data.</text>
</comment>
<keyword evidence="1" id="KW-0472">Membrane</keyword>
<dbReference type="EMBL" id="JALLPJ020000700">
    <property type="protein sequence ID" value="KAL3785198.1"/>
    <property type="molecule type" value="Genomic_DNA"/>
</dbReference>
<keyword evidence="3" id="KW-1185">Reference proteome</keyword>
<protein>
    <submittedName>
        <fullName evidence="2">Uncharacterized protein</fullName>
    </submittedName>
</protein>